<dbReference type="InterPro" id="IPR023365">
    <property type="entry name" value="Sortase_dom-sf"/>
</dbReference>
<name>A0A845SU34_9FIRM</name>
<feature type="active site" description="Proton donor/acceptor" evidence="2">
    <location>
        <position position="139"/>
    </location>
</feature>
<dbReference type="InterPro" id="IPR005754">
    <property type="entry name" value="Sortase"/>
</dbReference>
<feature type="active site" description="Acyl-thioester intermediate" evidence="2">
    <location>
        <position position="239"/>
    </location>
</feature>
<comment type="caution">
    <text evidence="3">The sequence shown here is derived from an EMBL/GenBank/DDBJ whole genome shotgun (WGS) entry which is preliminary data.</text>
</comment>
<dbReference type="AlphaFoldDB" id="A0A845SU34"/>
<dbReference type="CDD" id="cd05826">
    <property type="entry name" value="Sortase_B"/>
    <property type="match status" value="1"/>
</dbReference>
<evidence type="ECO:0000313" key="3">
    <source>
        <dbReference type="EMBL" id="NDO37774.1"/>
    </source>
</evidence>
<dbReference type="GO" id="GO:0016787">
    <property type="term" value="F:hydrolase activity"/>
    <property type="evidence" value="ECO:0007669"/>
    <property type="project" value="UniProtKB-KW"/>
</dbReference>
<dbReference type="Pfam" id="PF04203">
    <property type="entry name" value="Sortase"/>
    <property type="match status" value="1"/>
</dbReference>
<dbReference type="NCBIfam" id="TIGR03064">
    <property type="entry name" value="sortase_srtB"/>
    <property type="match status" value="1"/>
</dbReference>
<dbReference type="EC" id="3.4.22.71" evidence="3"/>
<sequence>MMKRGLIILLLISLSLWGYRAFRQENFGLKAGRQAFQELSQNHVMTLISGKTAGGESPGRLSQTDRPVDFAALKEQNPDIVAWLYVDGTGIDYPVVQAENNSYYLHHSFSGSSSAAGTLFLDCSNTSDFSDGNSIIHGHNMFDGGDSMFSSLIRYTDATYLEEHSTITLETPKGEQNYQIFAVCQFDITTPGVSAYFYKQDFRNMEAWIEYVHNLQSQSAIQTGIRVSASGHLLTLSTCDQRLYGNAGRIIIVGYQTS</sequence>
<dbReference type="InterPro" id="IPR009835">
    <property type="entry name" value="SrtB"/>
</dbReference>
<gene>
    <name evidence="3" type="primary">srtB</name>
    <name evidence="3" type="ORF">FMM72_00675</name>
</gene>
<protein>
    <submittedName>
        <fullName evidence="3">Class B sortase</fullName>
        <ecNumber evidence="3">3.4.22.71</ecNumber>
    </submittedName>
</protein>
<dbReference type="EMBL" id="VIQT01000002">
    <property type="protein sequence ID" value="NDO37774.1"/>
    <property type="molecule type" value="Genomic_DNA"/>
</dbReference>
<reference evidence="3 4" key="1">
    <citation type="submission" date="2019-06" db="EMBL/GenBank/DDBJ databases">
        <title>Draft genome sequences of 15 bacterial species constituting the stable defined intestinal microbiota of the GM15 gnotobiotic mouse model.</title>
        <authorList>
            <person name="Elie C."/>
            <person name="Mathieu A."/>
            <person name="Saliou A."/>
            <person name="Darnaud M."/>
            <person name="Leulier F."/>
            <person name="Tamellini A."/>
        </authorList>
    </citation>
    <scope>NUCLEOTIDE SEQUENCE [LARGE SCALE GENOMIC DNA]</scope>
    <source>
        <strain evidence="3 4">JM4-15</strain>
    </source>
</reference>
<evidence type="ECO:0000256" key="1">
    <source>
        <dbReference type="ARBA" id="ARBA00022801"/>
    </source>
</evidence>
<dbReference type="SUPFAM" id="SSF63817">
    <property type="entry name" value="Sortase"/>
    <property type="match status" value="1"/>
</dbReference>
<dbReference type="RefSeq" id="WP_162220257.1">
    <property type="nucleotide sequence ID" value="NZ_VIQT01000002.1"/>
</dbReference>
<dbReference type="Proteomes" id="UP000462501">
    <property type="component" value="Unassembled WGS sequence"/>
</dbReference>
<keyword evidence="1 3" id="KW-0378">Hydrolase</keyword>
<accession>A0A845SU34</accession>
<evidence type="ECO:0000313" key="4">
    <source>
        <dbReference type="Proteomes" id="UP000462501"/>
    </source>
</evidence>
<evidence type="ECO:0000256" key="2">
    <source>
        <dbReference type="PIRSR" id="PIRSR605754-1"/>
    </source>
</evidence>
<organism evidence="3 4">
    <name type="scientific">Anaerotruncus colihominis</name>
    <dbReference type="NCBI Taxonomy" id="169435"/>
    <lineage>
        <taxon>Bacteria</taxon>
        <taxon>Bacillati</taxon>
        <taxon>Bacillota</taxon>
        <taxon>Clostridia</taxon>
        <taxon>Eubacteriales</taxon>
        <taxon>Oscillospiraceae</taxon>
        <taxon>Anaerotruncus</taxon>
    </lineage>
</organism>
<proteinExistence type="predicted"/>
<dbReference type="Gene3D" id="2.40.260.10">
    <property type="entry name" value="Sortase"/>
    <property type="match status" value="1"/>
</dbReference>